<protein>
    <submittedName>
        <fullName evidence="2">Uncharacterized protein</fullName>
    </submittedName>
</protein>
<keyword evidence="3" id="KW-1185">Reference proteome</keyword>
<dbReference type="Proteomes" id="UP001054945">
    <property type="component" value="Unassembled WGS sequence"/>
</dbReference>
<reference evidence="2 3" key="1">
    <citation type="submission" date="2021-06" db="EMBL/GenBank/DDBJ databases">
        <title>Caerostris extrusa draft genome.</title>
        <authorList>
            <person name="Kono N."/>
            <person name="Arakawa K."/>
        </authorList>
    </citation>
    <scope>NUCLEOTIDE SEQUENCE [LARGE SCALE GENOMIC DNA]</scope>
</reference>
<sequence length="146" mass="16170">MSILSLVEFLSSVHAYLVTVAVLFRVSTTGAGALKQERSEETTSKELSTVLLVSWCLLPMTVVLFTSPLADIISPRSLFALRFELQESGGVFPRGMSLCLLLGGQISQLLWEVSFFFFCCVVWKGLFNLMGPKMMVEKINGFSFSL</sequence>
<evidence type="ECO:0000313" key="3">
    <source>
        <dbReference type="Proteomes" id="UP001054945"/>
    </source>
</evidence>
<keyword evidence="1" id="KW-0472">Membrane</keyword>
<dbReference type="EMBL" id="BPLR01012482">
    <property type="protein sequence ID" value="GIY54207.1"/>
    <property type="molecule type" value="Genomic_DNA"/>
</dbReference>
<feature type="transmembrane region" description="Helical" evidence="1">
    <location>
        <begin position="47"/>
        <end position="70"/>
    </location>
</feature>
<comment type="caution">
    <text evidence="2">The sequence shown here is derived from an EMBL/GenBank/DDBJ whole genome shotgun (WGS) entry which is preliminary data.</text>
</comment>
<accession>A0AAV4U8M6</accession>
<proteinExistence type="predicted"/>
<organism evidence="2 3">
    <name type="scientific">Caerostris extrusa</name>
    <name type="common">Bark spider</name>
    <name type="synonym">Caerostris bankana</name>
    <dbReference type="NCBI Taxonomy" id="172846"/>
    <lineage>
        <taxon>Eukaryota</taxon>
        <taxon>Metazoa</taxon>
        <taxon>Ecdysozoa</taxon>
        <taxon>Arthropoda</taxon>
        <taxon>Chelicerata</taxon>
        <taxon>Arachnida</taxon>
        <taxon>Araneae</taxon>
        <taxon>Araneomorphae</taxon>
        <taxon>Entelegynae</taxon>
        <taxon>Araneoidea</taxon>
        <taxon>Araneidae</taxon>
        <taxon>Caerostris</taxon>
    </lineage>
</organism>
<feature type="transmembrane region" description="Helical" evidence="1">
    <location>
        <begin position="109"/>
        <end position="129"/>
    </location>
</feature>
<name>A0AAV4U8M6_CAEEX</name>
<dbReference type="AlphaFoldDB" id="A0AAV4U8M6"/>
<gene>
    <name evidence="2" type="ORF">CEXT_502201</name>
</gene>
<evidence type="ECO:0000256" key="1">
    <source>
        <dbReference type="SAM" id="Phobius"/>
    </source>
</evidence>
<keyword evidence="1" id="KW-1133">Transmembrane helix</keyword>
<keyword evidence="1" id="KW-0812">Transmembrane</keyword>
<evidence type="ECO:0000313" key="2">
    <source>
        <dbReference type="EMBL" id="GIY54207.1"/>
    </source>
</evidence>
<feature type="transmembrane region" description="Helical" evidence="1">
    <location>
        <begin position="6"/>
        <end position="26"/>
    </location>
</feature>